<feature type="non-terminal residue" evidence="1">
    <location>
        <position position="1"/>
    </location>
</feature>
<evidence type="ECO:0000313" key="1">
    <source>
        <dbReference type="EMBL" id="SVD96982.1"/>
    </source>
</evidence>
<feature type="non-terminal residue" evidence="1">
    <location>
        <position position="78"/>
    </location>
</feature>
<dbReference type="GO" id="GO:0006537">
    <property type="term" value="P:glutamate biosynthetic process"/>
    <property type="evidence" value="ECO:0007669"/>
    <property type="project" value="TreeGrafter"/>
</dbReference>
<dbReference type="InterPro" id="IPR046346">
    <property type="entry name" value="Aminoacid_DH-like_N_sf"/>
</dbReference>
<dbReference type="SUPFAM" id="SSF53223">
    <property type="entry name" value="Aminoacid dehydrogenase-like, N-terminal domain"/>
    <property type="match status" value="1"/>
</dbReference>
<dbReference type="PANTHER" id="PTHR43571">
    <property type="entry name" value="NADP-SPECIFIC GLUTAMATE DEHYDROGENASE 1-RELATED"/>
    <property type="match status" value="1"/>
</dbReference>
<gene>
    <name evidence="1" type="ORF">METZ01_LOCUS449836</name>
</gene>
<dbReference type="GO" id="GO:0005829">
    <property type="term" value="C:cytosol"/>
    <property type="evidence" value="ECO:0007669"/>
    <property type="project" value="TreeGrafter"/>
</dbReference>
<dbReference type="PANTHER" id="PTHR43571:SF1">
    <property type="entry name" value="NADP-SPECIFIC GLUTAMATE DEHYDROGENASE 1-RELATED"/>
    <property type="match status" value="1"/>
</dbReference>
<reference evidence="1" key="1">
    <citation type="submission" date="2018-05" db="EMBL/GenBank/DDBJ databases">
        <authorList>
            <person name="Lanie J.A."/>
            <person name="Ng W.-L."/>
            <person name="Kazmierczak K.M."/>
            <person name="Andrzejewski T.M."/>
            <person name="Davidsen T.M."/>
            <person name="Wayne K.J."/>
            <person name="Tettelin H."/>
            <person name="Glass J.I."/>
            <person name="Rusch D."/>
            <person name="Podicherti R."/>
            <person name="Tsui H.-C.T."/>
            <person name="Winkler M.E."/>
        </authorList>
    </citation>
    <scope>NUCLEOTIDE SEQUENCE</scope>
</reference>
<dbReference type="AlphaFoldDB" id="A0A382ZNC2"/>
<proteinExistence type="predicted"/>
<protein>
    <submittedName>
        <fullName evidence="1">Uncharacterized protein</fullName>
    </submittedName>
</protein>
<accession>A0A382ZNC2</accession>
<dbReference type="GO" id="GO:0004354">
    <property type="term" value="F:glutamate dehydrogenase (NADP+) activity"/>
    <property type="evidence" value="ECO:0007669"/>
    <property type="project" value="TreeGrafter"/>
</dbReference>
<name>A0A382ZNC2_9ZZZZ</name>
<dbReference type="Gene3D" id="1.10.285.10">
    <property type="entry name" value="Glutamate Dehydrogenase, chain A, domain 3"/>
    <property type="match status" value="1"/>
</dbReference>
<dbReference type="EMBL" id="UINC01185331">
    <property type="protein sequence ID" value="SVD96982.1"/>
    <property type="molecule type" value="Genomic_DNA"/>
</dbReference>
<organism evidence="1">
    <name type="scientific">marine metagenome</name>
    <dbReference type="NCBI Taxonomy" id="408172"/>
    <lineage>
        <taxon>unclassified sequences</taxon>
        <taxon>metagenomes</taxon>
        <taxon>ecological metagenomes</taxon>
    </lineage>
</organism>
<dbReference type="InterPro" id="IPR050724">
    <property type="entry name" value="Glu_Leu_Phe_Val_DH"/>
</dbReference>
<sequence>VYKTVDSFMESIINKNPEQKEFHQAVHEVVESIWDILQENPHYQHAKILDRIVEPERVMIFRVPWRDDQGMVQVNRGY</sequence>